<feature type="chain" id="PRO_5017228396" description="Lipoprotein" evidence="2">
    <location>
        <begin position="19"/>
        <end position="207"/>
    </location>
</feature>
<evidence type="ECO:0000256" key="1">
    <source>
        <dbReference type="SAM" id="MobiDB-lite"/>
    </source>
</evidence>
<evidence type="ECO:0000313" key="3">
    <source>
        <dbReference type="EMBL" id="RKG72864.1"/>
    </source>
</evidence>
<keyword evidence="4" id="KW-1185">Reference proteome</keyword>
<evidence type="ECO:0000256" key="2">
    <source>
        <dbReference type="SAM" id="SignalP"/>
    </source>
</evidence>
<evidence type="ECO:0000313" key="4">
    <source>
        <dbReference type="Proteomes" id="UP000268094"/>
    </source>
</evidence>
<dbReference type="AlphaFoldDB" id="A0A3A8HZ94"/>
<sequence>MRTSPTFALLFAASLATACGGPLEDEPQPVGEESLGSQEQGVDESCVGSGVVLAQPDGTSVTASYPRCSYADFSGTSTDGTYDQTSCPRRFVTEITNLNGTYARPFVEAIPSTSNITESGCKGMLVAGAAFGYANGYWYSLGNVSAAGIWHPAGTGPISFPAYCQLRFNIGSGGSGYSKFRVTGIGAALGVFPTRVRTGVNIGNGPC</sequence>
<name>A0A3A8HZ94_9BACT</name>
<accession>A0A3A8HZ94</accession>
<dbReference type="PROSITE" id="PS51257">
    <property type="entry name" value="PROKAR_LIPOPROTEIN"/>
    <property type="match status" value="1"/>
</dbReference>
<feature type="signal peptide" evidence="2">
    <location>
        <begin position="1"/>
        <end position="18"/>
    </location>
</feature>
<dbReference type="OrthoDB" id="5504837at2"/>
<dbReference type="Proteomes" id="UP000268094">
    <property type="component" value="Unassembled WGS sequence"/>
</dbReference>
<feature type="region of interest" description="Disordered" evidence="1">
    <location>
        <begin position="22"/>
        <end position="41"/>
    </location>
</feature>
<reference evidence="4" key="1">
    <citation type="submission" date="2018-09" db="EMBL/GenBank/DDBJ databases">
        <authorList>
            <person name="Livingstone P.G."/>
            <person name="Whitworth D.E."/>
        </authorList>
    </citation>
    <scope>NUCLEOTIDE SEQUENCE [LARGE SCALE GENOMIC DNA]</scope>
    <source>
        <strain evidence="4">CA054A</strain>
    </source>
</reference>
<dbReference type="EMBL" id="RAVZ01000442">
    <property type="protein sequence ID" value="RKG72864.1"/>
    <property type="molecule type" value="Genomic_DNA"/>
</dbReference>
<organism evidence="3 4">
    <name type="scientific">Corallococcus terminator</name>
    <dbReference type="NCBI Taxonomy" id="2316733"/>
    <lineage>
        <taxon>Bacteria</taxon>
        <taxon>Pseudomonadati</taxon>
        <taxon>Myxococcota</taxon>
        <taxon>Myxococcia</taxon>
        <taxon>Myxococcales</taxon>
        <taxon>Cystobacterineae</taxon>
        <taxon>Myxococcaceae</taxon>
        <taxon>Corallococcus</taxon>
    </lineage>
</organism>
<gene>
    <name evidence="3" type="ORF">D7V88_37445</name>
</gene>
<comment type="caution">
    <text evidence="3">The sequence shown here is derived from an EMBL/GenBank/DDBJ whole genome shotgun (WGS) entry which is preliminary data.</text>
</comment>
<protein>
    <recommendedName>
        <fullName evidence="5">Lipoprotein</fullName>
    </recommendedName>
</protein>
<keyword evidence="2" id="KW-0732">Signal</keyword>
<dbReference type="RefSeq" id="WP_120545351.1">
    <property type="nucleotide sequence ID" value="NZ_RAVZ01000442.1"/>
</dbReference>
<proteinExistence type="predicted"/>
<evidence type="ECO:0008006" key="5">
    <source>
        <dbReference type="Google" id="ProtNLM"/>
    </source>
</evidence>